<dbReference type="PROSITE" id="PS00916">
    <property type="entry name" value="PI3_4_KINASE_2"/>
    <property type="match status" value="1"/>
</dbReference>
<evidence type="ECO:0000256" key="7">
    <source>
        <dbReference type="ARBA" id="ARBA00022753"/>
    </source>
</evidence>
<dbReference type="SUPFAM" id="SSF49562">
    <property type="entry name" value="C2 domain (Calcium/lipid-binding domain, CaLB)"/>
    <property type="match status" value="1"/>
</dbReference>
<dbReference type="OrthoDB" id="67688at2759"/>
<dbReference type="Pfam" id="PF00454">
    <property type="entry name" value="PI3_PI4_kinase"/>
    <property type="match status" value="1"/>
</dbReference>
<sequence length="1031" mass="118698">MNHDFPTSKATIGMATLSQPQSVLPKTKIATTFGLSKDLISPISVKVCYLECTRKNISLVPLSTKFEDPKVFKKLSQIYKNSDLFVEIRVFDGKNNNLISTPVRTSYKAFNNKGRTWNQLLKLNIDYNQISIDAYLKFSICEIIDTKPSVFGVSYLSLFNHDLSTLRSGSHKIPVFMEDEPSYSKDIQYGNLTGLTDLEKRLIDYENGKYPRLNWLDKMVLPKVDATFLKTNNKDHDYYLYIELPQFEFPIVYSDIIYQIPRIEPVIDISKVAPDETLNSNIIINSIDIPMATSHDPSIMKVYDPDFHITANNHLNPNANTFDPVELKYRKLERNIDNNTILDKELKPTPQLRDELLRIMIKPSNSELTDNEKNLIWKFRYYFSKNNSVNDPSNKSVKSFLPKFLRSINWENDYELDHTFKEIIPFYWSVDKLQIGDALELLGDYFNPYTLGKPTYQDDSITSKSSKMKSDEKRFIKIYKNVCFLRKLAVERLKLANSDELLLYLLQLVQALKYEALIYEKSSPFSERSDHDEDTSALKSPLADFLIERAVENENLGNFFYWYVKVENEDQLNNPHADGPIKIYMDILNRYIELLKAHCHENKLPYYKHLKHQIWFIKKLTSLVELLRASFKKNEATAKKVEYLREYLANSGNELLKFPEPFPLPLEPSVMICGCYPEESSVFKSSLAPLKITLKTIENKKHGHTTSQLFGKRSRYGKYPLMFKIGDDLRQDQLVIQIIDLMDQLLKNENLDLKLTPYKILATSPIAGLIQFVPNETLDSILSKTYPASVTHSGGRSGETDVPPSVSNNGILNYLRLHSQEQQSEEPISKSILSTSNSQSNTEVPVLPRQPRPTITSDLGVSPILMDNYVKSCAGYCVITYILGVGDRHLDNLLLSPNGKFWHADFGYILGRDPKPFPPLMKLPIQVIDGMGGLHHENYNVFKSYCFITYTTLRKNSNLILNLFQLMLDANIPDIQFDPSRVIEKVQEKFCLQMTEEEAILHFQNLINDSVNAFLPVVIDRLHSLAQYWRA</sequence>
<dbReference type="FunFam" id="1.10.1070.11:FF:000002">
    <property type="entry name" value="Phosphatidylinositol 3-kinase catalytic subunit type 3"/>
    <property type="match status" value="1"/>
</dbReference>
<dbReference type="PANTHER" id="PTHR10048">
    <property type="entry name" value="PHOSPHATIDYLINOSITOL KINASE"/>
    <property type="match status" value="1"/>
</dbReference>
<dbReference type="InterPro" id="IPR008290">
    <property type="entry name" value="PI3K_Vps34"/>
</dbReference>
<dbReference type="SMART" id="SM00146">
    <property type="entry name" value="PI3Kc"/>
    <property type="match status" value="1"/>
</dbReference>
<dbReference type="InterPro" id="IPR011009">
    <property type="entry name" value="Kinase-like_dom_sf"/>
</dbReference>
<organism evidence="21 22">
    <name type="scientific">Candida dubliniensis (strain CD36 / ATCC MYA-646 / CBS 7987 / NCPF 3949 / NRRL Y-17841)</name>
    <name type="common">Yeast</name>
    <dbReference type="NCBI Taxonomy" id="573826"/>
    <lineage>
        <taxon>Eukaryota</taxon>
        <taxon>Fungi</taxon>
        <taxon>Dikarya</taxon>
        <taxon>Ascomycota</taxon>
        <taxon>Saccharomycotina</taxon>
        <taxon>Pichiomycetes</taxon>
        <taxon>Debaryomycetaceae</taxon>
        <taxon>Candida/Lodderomyces clade</taxon>
        <taxon>Candida</taxon>
    </lineage>
</organism>
<evidence type="ECO:0000259" key="18">
    <source>
        <dbReference type="PROSITE" id="PS51545"/>
    </source>
</evidence>
<evidence type="ECO:0000256" key="15">
    <source>
        <dbReference type="PIRNR" id="PIRNR000587"/>
    </source>
</evidence>
<evidence type="ECO:0000256" key="9">
    <source>
        <dbReference type="ARBA" id="ARBA00022840"/>
    </source>
</evidence>
<comment type="function">
    <text evidence="13">Multifunctional phosphatidylinositol 3-kinase involved in acidification of vacuoles, pH-dependent cell growth, and autophagocytosis. Plays an important role in protein transport and virulence. Component of the autophagy-specific VPS34 PI3-kinase complex I essential to recruit the ATG8-phosphatidylinositol conjugate and the ATG12-ATG5 conjugate to the pre-autophagosomal structure. Also involved in endosome-to-Golgi retrograde transport as part of the VPS34 PI3-kinase complex II. This second complex is required for the endosome-to-Golgi retrieval of PEP1 and KEX2, and the recruitment of VPS5 and VPS7, two components of the retromer complex, to endosomal membranes (probably through the synthesis of a specific pool of phosphatidylinositol 3-phosphate recruiting the retromer to the endosomes). Finally, it might also be involved in ethanol tolerance and cell wall integrity.</text>
</comment>
<gene>
    <name evidence="20" type="ordered locus">Cd36_06260</name>
    <name evidence="21" type="ORF">CD36_06260</name>
</gene>
<dbReference type="Pfam" id="PF00792">
    <property type="entry name" value="PI3K_C2"/>
    <property type="match status" value="1"/>
</dbReference>
<feature type="domain" description="C2 PI3K-type" evidence="19">
    <location>
        <begin position="62"/>
        <end position="223"/>
    </location>
</feature>
<evidence type="ECO:0000313" key="20">
    <source>
        <dbReference type="CGD" id="CAL0000166587"/>
    </source>
</evidence>
<evidence type="ECO:0000256" key="8">
    <source>
        <dbReference type="ARBA" id="ARBA00022777"/>
    </source>
</evidence>
<evidence type="ECO:0000259" key="19">
    <source>
        <dbReference type="PROSITE" id="PS51547"/>
    </source>
</evidence>
<dbReference type="CGD" id="CAL0000166587">
    <property type="gene designation" value="Cd36_06260"/>
</dbReference>
<keyword evidence="8 15" id="KW-0418">Kinase</keyword>
<comment type="catalytic activity">
    <reaction evidence="11">
        <text>a 1,2-diacyl-sn-glycero-3-phospho-(1D-myo-inositol) + ATP = a 1,2-diacyl-sn-glycero-3-phospho-(1D-myo-inositol-3-phosphate) + ADP + H(+)</text>
        <dbReference type="Rhea" id="RHEA:12709"/>
        <dbReference type="ChEBI" id="CHEBI:15378"/>
        <dbReference type="ChEBI" id="CHEBI:30616"/>
        <dbReference type="ChEBI" id="CHEBI:57880"/>
        <dbReference type="ChEBI" id="CHEBI:58088"/>
        <dbReference type="ChEBI" id="CHEBI:456216"/>
        <dbReference type="EC" id="2.7.1.137"/>
    </reaction>
    <physiologicalReaction direction="left-to-right" evidence="11">
        <dbReference type="Rhea" id="RHEA:12710"/>
    </physiologicalReaction>
</comment>
<dbReference type="PROSITE" id="PS50290">
    <property type="entry name" value="PI3_4_KINASE_3"/>
    <property type="match status" value="1"/>
</dbReference>
<evidence type="ECO:0000256" key="16">
    <source>
        <dbReference type="SAM" id="MobiDB-lite"/>
    </source>
</evidence>
<dbReference type="GO" id="GO:0016303">
    <property type="term" value="F:1-phosphatidylinositol-3-kinase activity"/>
    <property type="evidence" value="ECO:0007669"/>
    <property type="project" value="UniProtKB-UniRule"/>
</dbReference>
<accession>B9W866</accession>
<keyword evidence="22" id="KW-1185">Reference proteome</keyword>
<dbReference type="CDD" id="cd00896">
    <property type="entry name" value="PI3Kc_III"/>
    <property type="match status" value="1"/>
</dbReference>
<dbReference type="GO" id="GO:0010008">
    <property type="term" value="C:endosome membrane"/>
    <property type="evidence" value="ECO:0007669"/>
    <property type="project" value="UniProtKB-SubCell"/>
</dbReference>
<feature type="domain" description="PI3K/PI4K catalytic" evidence="17">
    <location>
        <begin position="676"/>
        <end position="1015"/>
    </location>
</feature>
<dbReference type="HOGENOM" id="CLU_004869_0_0_1"/>
<dbReference type="PROSITE" id="PS51545">
    <property type="entry name" value="PIK_HELICAL"/>
    <property type="match status" value="1"/>
</dbReference>
<dbReference type="KEGG" id="cdu:CD36_06260"/>
<evidence type="ECO:0000256" key="1">
    <source>
        <dbReference type="ARBA" id="ARBA00004150"/>
    </source>
</evidence>
<comment type="subcellular location">
    <subcellularLocation>
        <location evidence="2">Endosome membrane</location>
        <topology evidence="2">Peripheral membrane protein</topology>
    </subcellularLocation>
    <subcellularLocation>
        <location evidence="1">Golgi apparatus</location>
        <location evidence="1">trans-Golgi network membrane</location>
        <topology evidence="1">Peripheral membrane protein</topology>
    </subcellularLocation>
</comment>
<dbReference type="SUPFAM" id="SSF48371">
    <property type="entry name" value="ARM repeat"/>
    <property type="match status" value="1"/>
</dbReference>
<keyword evidence="6 15" id="KW-0547">Nucleotide-binding</keyword>
<dbReference type="RefSeq" id="XP_002417286.1">
    <property type="nucleotide sequence ID" value="XM_002417241.1"/>
</dbReference>
<dbReference type="Pfam" id="PF00613">
    <property type="entry name" value="PI3Ka"/>
    <property type="match status" value="2"/>
</dbReference>
<dbReference type="PANTHER" id="PTHR10048:SF7">
    <property type="entry name" value="PHOSPHATIDYLINOSITOL 3-KINASE CATALYTIC SUBUNIT TYPE 3"/>
    <property type="match status" value="1"/>
</dbReference>
<keyword evidence="5 15" id="KW-0808">Transferase</keyword>
<dbReference type="Gene3D" id="1.25.40.70">
    <property type="entry name" value="Phosphatidylinositol 3-kinase, accessory domain (PIK)"/>
    <property type="match status" value="1"/>
</dbReference>
<dbReference type="GO" id="GO:0000045">
    <property type="term" value="P:autophagosome assembly"/>
    <property type="evidence" value="ECO:0007669"/>
    <property type="project" value="TreeGrafter"/>
</dbReference>
<dbReference type="Gene3D" id="1.10.1070.11">
    <property type="entry name" value="Phosphatidylinositol 3-/4-kinase, catalytic domain"/>
    <property type="match status" value="1"/>
</dbReference>
<evidence type="ECO:0000256" key="11">
    <source>
        <dbReference type="ARBA" id="ARBA00023985"/>
    </source>
</evidence>
<dbReference type="GO" id="GO:0005794">
    <property type="term" value="C:Golgi apparatus"/>
    <property type="evidence" value="ECO:0007669"/>
    <property type="project" value="UniProtKB-SubCell"/>
</dbReference>
<dbReference type="InterPro" id="IPR018936">
    <property type="entry name" value="PI3/4_kinase_CS"/>
</dbReference>
<dbReference type="GO" id="GO:0005777">
    <property type="term" value="C:peroxisome"/>
    <property type="evidence" value="ECO:0007669"/>
    <property type="project" value="TreeGrafter"/>
</dbReference>
<dbReference type="InterPro" id="IPR002420">
    <property type="entry name" value="PI3K-type_C2_dom"/>
</dbReference>
<feature type="region of interest" description="Disordered" evidence="16">
    <location>
        <begin position="825"/>
        <end position="851"/>
    </location>
</feature>
<dbReference type="GO" id="GO:0034271">
    <property type="term" value="C:phosphatidylinositol 3-kinase complex, class III, type I"/>
    <property type="evidence" value="ECO:0007669"/>
    <property type="project" value="TreeGrafter"/>
</dbReference>
<dbReference type="PROSITE" id="PS00915">
    <property type="entry name" value="PI3_4_KINASE_1"/>
    <property type="match status" value="1"/>
</dbReference>
<dbReference type="GO" id="GO:0034272">
    <property type="term" value="C:phosphatidylinositol 3-kinase complex, class III, type II"/>
    <property type="evidence" value="ECO:0007669"/>
    <property type="project" value="TreeGrafter"/>
</dbReference>
<evidence type="ECO:0000256" key="6">
    <source>
        <dbReference type="ARBA" id="ARBA00022741"/>
    </source>
</evidence>
<evidence type="ECO:0000256" key="12">
    <source>
        <dbReference type="ARBA" id="ARBA00041128"/>
    </source>
</evidence>
<evidence type="ECO:0000256" key="13">
    <source>
        <dbReference type="ARBA" id="ARBA00059175"/>
    </source>
</evidence>
<dbReference type="InterPro" id="IPR042236">
    <property type="entry name" value="PI3K_accessory_sf"/>
</dbReference>
<feature type="compositionally biased region" description="Polar residues" evidence="16">
    <location>
        <begin position="825"/>
        <end position="843"/>
    </location>
</feature>
<evidence type="ECO:0000256" key="4">
    <source>
        <dbReference type="ARBA" id="ARBA00012073"/>
    </source>
</evidence>
<dbReference type="FunFam" id="3.30.1010.10:FF:000002">
    <property type="entry name" value="Phosphatidylinositol 3-kinase catalytic subunit type 3"/>
    <property type="match status" value="1"/>
</dbReference>
<dbReference type="GO" id="GO:0006897">
    <property type="term" value="P:endocytosis"/>
    <property type="evidence" value="ECO:0007669"/>
    <property type="project" value="TreeGrafter"/>
</dbReference>
<dbReference type="InterPro" id="IPR057756">
    <property type="entry name" value="PI3-kinase_type3/VPS34_cat"/>
</dbReference>
<dbReference type="SUPFAM" id="SSF56112">
    <property type="entry name" value="Protein kinase-like (PK-like)"/>
    <property type="match status" value="1"/>
</dbReference>
<dbReference type="VEuPathDB" id="FungiDB:CD36_06260"/>
<dbReference type="GO" id="GO:0005524">
    <property type="term" value="F:ATP binding"/>
    <property type="evidence" value="ECO:0007669"/>
    <property type="project" value="UniProtKB-UniRule"/>
</dbReference>
<comment type="subunit">
    <text evidence="14">Component of the autophagy-specific VPS34 PI3-kinase complex I composed of at least VPS15, VPS30, VPS34, and of the VPS34 PI3-kinase complex II composed of VPS15, VPS30, VPS34 and VPS38. Interacts with VMNA7.</text>
</comment>
<dbReference type="InterPro" id="IPR035892">
    <property type="entry name" value="C2_domain_sf"/>
</dbReference>
<evidence type="ECO:0000256" key="2">
    <source>
        <dbReference type="ARBA" id="ARBA00004481"/>
    </source>
</evidence>
<dbReference type="Gene3D" id="2.60.40.150">
    <property type="entry name" value="C2 domain"/>
    <property type="match status" value="1"/>
</dbReference>
<evidence type="ECO:0000256" key="10">
    <source>
        <dbReference type="ARBA" id="ARBA00023034"/>
    </source>
</evidence>
<evidence type="ECO:0000259" key="17">
    <source>
        <dbReference type="PROSITE" id="PS50290"/>
    </source>
</evidence>
<evidence type="ECO:0000256" key="14">
    <source>
        <dbReference type="ARBA" id="ARBA00061999"/>
    </source>
</evidence>
<evidence type="ECO:0000313" key="21">
    <source>
        <dbReference type="EMBL" id="CAX44912.1"/>
    </source>
</evidence>
<dbReference type="SMART" id="SM00142">
    <property type="entry name" value="PI3K_C2"/>
    <property type="match status" value="1"/>
</dbReference>
<dbReference type="GO" id="GO:0000407">
    <property type="term" value="C:phagophore assembly site"/>
    <property type="evidence" value="ECO:0007669"/>
    <property type="project" value="TreeGrafter"/>
</dbReference>
<dbReference type="GeneID" id="8044826"/>
<dbReference type="AlphaFoldDB" id="B9W866"/>
<dbReference type="GO" id="GO:0048015">
    <property type="term" value="P:phosphatidylinositol-mediated signaling"/>
    <property type="evidence" value="ECO:0007669"/>
    <property type="project" value="TreeGrafter"/>
</dbReference>
<dbReference type="InterPro" id="IPR015433">
    <property type="entry name" value="PI3/4_kinase"/>
</dbReference>
<evidence type="ECO:0000256" key="5">
    <source>
        <dbReference type="ARBA" id="ARBA00022679"/>
    </source>
</evidence>
<dbReference type="EMBL" id="FM992688">
    <property type="protein sequence ID" value="CAX44912.1"/>
    <property type="molecule type" value="Genomic_DNA"/>
</dbReference>
<evidence type="ECO:0000313" key="22">
    <source>
        <dbReference type="Proteomes" id="UP000002605"/>
    </source>
</evidence>
<proteinExistence type="inferred from homology"/>
<dbReference type="PROSITE" id="PS51547">
    <property type="entry name" value="C2_PI3K"/>
    <property type="match status" value="1"/>
</dbReference>
<reference evidence="21 22" key="1">
    <citation type="journal article" date="2009" name="Genome Res.">
        <title>Comparative genomics of the fungal pathogens Candida dubliniensis and Candida albicans.</title>
        <authorList>
            <person name="Jackson A.P."/>
            <person name="Gamble J.A."/>
            <person name="Yeomans T."/>
            <person name="Moran G.P."/>
            <person name="Saunders D."/>
            <person name="Harris D."/>
            <person name="Aslett M."/>
            <person name="Barrell J.F."/>
            <person name="Butler G."/>
            <person name="Citiulo F."/>
            <person name="Coleman D.C."/>
            <person name="de Groot P.W.J."/>
            <person name="Goodwin T.J."/>
            <person name="Quail M.A."/>
            <person name="McQuillan J."/>
            <person name="Munro C.A."/>
            <person name="Pain A."/>
            <person name="Poulter R.T."/>
            <person name="Rajandream M.A."/>
            <person name="Renauld H."/>
            <person name="Spiering M.J."/>
            <person name="Tivey A."/>
            <person name="Gow N.A.R."/>
            <person name="Barrell B."/>
            <person name="Sullivan D.J."/>
            <person name="Berriman M."/>
        </authorList>
    </citation>
    <scope>NUCLEOTIDE SEQUENCE [LARGE SCALE GENOMIC DNA]</scope>
    <source>
        <strain evidence="22">CD36 / ATCC MYA-646 / CBS 7987 / NCPF 3949 / NRRL Y-17841</strain>
    </source>
</reference>
<dbReference type="eggNOG" id="KOG0906">
    <property type="taxonomic scope" value="Eukaryota"/>
</dbReference>
<protein>
    <recommendedName>
        <fullName evidence="12 15">Phosphatidylinositol 3-kinase VPS34</fullName>
        <ecNumber evidence="4 15">2.7.1.137</ecNumber>
    </recommendedName>
</protein>
<feature type="domain" description="PIK helical" evidence="18">
    <location>
        <begin position="343"/>
        <end position="587"/>
    </location>
</feature>
<dbReference type="CDD" id="cd08397">
    <property type="entry name" value="C2_PI3K_class_III"/>
    <property type="match status" value="1"/>
</dbReference>
<comment type="similarity">
    <text evidence="3">Belongs to the PI3/PI4-kinase family. Type III PI4K subfamily.</text>
</comment>
<dbReference type="SMART" id="SM00145">
    <property type="entry name" value="PI3Ka"/>
    <property type="match status" value="1"/>
</dbReference>
<dbReference type="InterPro" id="IPR001263">
    <property type="entry name" value="PI3K_accessory_dom"/>
</dbReference>
<dbReference type="EC" id="2.7.1.137" evidence="4 15"/>
<dbReference type="Proteomes" id="UP000002605">
    <property type="component" value="Chromosome 1"/>
</dbReference>
<evidence type="ECO:0000256" key="3">
    <source>
        <dbReference type="ARBA" id="ARBA00006209"/>
    </source>
</evidence>
<dbReference type="InterPro" id="IPR000403">
    <property type="entry name" value="PI3/4_kinase_cat_dom"/>
</dbReference>
<keyword evidence="10" id="KW-0333">Golgi apparatus</keyword>
<dbReference type="InterPro" id="IPR016024">
    <property type="entry name" value="ARM-type_fold"/>
</dbReference>
<name>B9W866_CANDC</name>
<dbReference type="Gene3D" id="3.30.1010.10">
    <property type="entry name" value="Phosphatidylinositol 3-kinase Catalytic Subunit, Chain A, domain 4"/>
    <property type="match status" value="1"/>
</dbReference>
<keyword evidence="9 15" id="KW-0067">ATP-binding</keyword>
<dbReference type="PIRSF" id="PIRSF000587">
    <property type="entry name" value="PI3K_Vps34"/>
    <property type="match status" value="1"/>
</dbReference>
<keyword evidence="7" id="KW-0967">Endosome</keyword>
<dbReference type="InterPro" id="IPR036940">
    <property type="entry name" value="PI3/4_kinase_cat_sf"/>
</dbReference>